<dbReference type="Proteomes" id="UP001595755">
    <property type="component" value="Unassembled WGS sequence"/>
</dbReference>
<keyword evidence="4" id="KW-1185">Reference proteome</keyword>
<feature type="region of interest" description="Disordered" evidence="1">
    <location>
        <begin position="226"/>
        <end position="246"/>
    </location>
</feature>
<feature type="domain" description="SLH" evidence="2">
    <location>
        <begin position="26"/>
        <end position="89"/>
    </location>
</feature>
<dbReference type="PROSITE" id="PS51272">
    <property type="entry name" value="SLH"/>
    <property type="match status" value="2"/>
</dbReference>
<dbReference type="InterPro" id="IPR051465">
    <property type="entry name" value="Cell_Envelope_Struct_Comp"/>
</dbReference>
<accession>A0ABV8SAI8</accession>
<name>A0ABV8SAI8_9BACL</name>
<gene>
    <name evidence="3" type="ORF">ACFO1S_14255</name>
</gene>
<dbReference type="RefSeq" id="WP_204604781.1">
    <property type="nucleotide sequence ID" value="NZ_JBHSED010000029.1"/>
</dbReference>
<evidence type="ECO:0000313" key="3">
    <source>
        <dbReference type="EMBL" id="MFC4304588.1"/>
    </source>
</evidence>
<evidence type="ECO:0000256" key="1">
    <source>
        <dbReference type="SAM" id="MobiDB-lite"/>
    </source>
</evidence>
<organism evidence="3 4">
    <name type="scientific">Cohnella boryungensis</name>
    <dbReference type="NCBI Taxonomy" id="768479"/>
    <lineage>
        <taxon>Bacteria</taxon>
        <taxon>Bacillati</taxon>
        <taxon>Bacillota</taxon>
        <taxon>Bacilli</taxon>
        <taxon>Bacillales</taxon>
        <taxon>Paenibacillaceae</taxon>
        <taxon>Cohnella</taxon>
    </lineage>
</organism>
<feature type="compositionally biased region" description="Acidic residues" evidence="1">
    <location>
        <begin position="236"/>
        <end position="246"/>
    </location>
</feature>
<dbReference type="InterPro" id="IPR001119">
    <property type="entry name" value="SLH_dom"/>
</dbReference>
<reference evidence="4" key="1">
    <citation type="journal article" date="2019" name="Int. J. Syst. Evol. Microbiol.">
        <title>The Global Catalogue of Microorganisms (GCM) 10K type strain sequencing project: providing services to taxonomists for standard genome sequencing and annotation.</title>
        <authorList>
            <consortium name="The Broad Institute Genomics Platform"/>
            <consortium name="The Broad Institute Genome Sequencing Center for Infectious Disease"/>
            <person name="Wu L."/>
            <person name="Ma J."/>
        </authorList>
    </citation>
    <scope>NUCLEOTIDE SEQUENCE [LARGE SCALE GENOMIC DNA]</scope>
    <source>
        <strain evidence="4">CGMCC 4.1641</strain>
    </source>
</reference>
<dbReference type="EMBL" id="JBHSED010000029">
    <property type="protein sequence ID" value="MFC4304588.1"/>
    <property type="molecule type" value="Genomic_DNA"/>
</dbReference>
<protein>
    <submittedName>
        <fullName evidence="3">S-layer homology domain-containing protein</fullName>
    </submittedName>
</protein>
<evidence type="ECO:0000313" key="4">
    <source>
        <dbReference type="Proteomes" id="UP001595755"/>
    </source>
</evidence>
<comment type="caution">
    <text evidence="3">The sequence shown here is derived from an EMBL/GenBank/DDBJ whole genome shotgun (WGS) entry which is preliminary data.</text>
</comment>
<dbReference type="Pfam" id="PF00395">
    <property type="entry name" value="SLH"/>
    <property type="match status" value="3"/>
</dbReference>
<evidence type="ECO:0000259" key="2">
    <source>
        <dbReference type="PROSITE" id="PS51272"/>
    </source>
</evidence>
<proteinExistence type="predicted"/>
<feature type="compositionally biased region" description="Polar residues" evidence="1">
    <location>
        <begin position="226"/>
        <end position="235"/>
    </location>
</feature>
<dbReference type="PANTHER" id="PTHR43308:SF5">
    <property type="entry name" value="S-LAYER PROTEIN _ PEPTIDOGLYCAN ENDO-BETA-N-ACETYLGLUCOSAMINIDASE"/>
    <property type="match status" value="1"/>
</dbReference>
<sequence length="246" mass="27667">MKKMGALFVGLACVVWDNGTTGAAAAAPKFKDVSHRHWARVQIGQAVMKGYVSGFPDGSFDTKKAVTRAEFVKMVVDALRLPHSKGGSPWYQEYVAAAYEFGLLNERDSKAFEKPIKRIEMMRILARALAFEEQYEDYFVAFRALQKSDFPFEDRETFQRRDLPTIALAYGAEIVSGFPDGTMGVNRTASRAETVVMLERWLEVRNADPLIKEKLSMLMQNILKSRPNDSLSSNEIPEEPQGDDAQ</sequence>
<dbReference type="PANTHER" id="PTHR43308">
    <property type="entry name" value="OUTER MEMBRANE PROTEIN ALPHA-RELATED"/>
    <property type="match status" value="1"/>
</dbReference>
<feature type="domain" description="SLH" evidence="2">
    <location>
        <begin position="149"/>
        <end position="212"/>
    </location>
</feature>